<accession>A0A395GJA8</accession>
<dbReference type="STRING" id="1448316.A0A395GJA8"/>
<evidence type="ECO:0000313" key="2">
    <source>
        <dbReference type="Proteomes" id="UP000249402"/>
    </source>
</evidence>
<gene>
    <name evidence="1" type="ORF">BO80DRAFT_429779</name>
</gene>
<dbReference type="AlphaFoldDB" id="A0A395GJA8"/>
<name>A0A395GJA8_9EURO</name>
<organism evidence="1 2">
    <name type="scientific">Aspergillus ibericus CBS 121593</name>
    <dbReference type="NCBI Taxonomy" id="1448316"/>
    <lineage>
        <taxon>Eukaryota</taxon>
        <taxon>Fungi</taxon>
        <taxon>Dikarya</taxon>
        <taxon>Ascomycota</taxon>
        <taxon>Pezizomycotina</taxon>
        <taxon>Eurotiomycetes</taxon>
        <taxon>Eurotiomycetidae</taxon>
        <taxon>Eurotiales</taxon>
        <taxon>Aspergillaceae</taxon>
        <taxon>Aspergillus</taxon>
        <taxon>Aspergillus subgen. Circumdati</taxon>
    </lineage>
</organism>
<proteinExistence type="predicted"/>
<dbReference type="OrthoDB" id="4367324at2759"/>
<dbReference type="RefSeq" id="XP_025569867.1">
    <property type="nucleotide sequence ID" value="XM_025720557.1"/>
</dbReference>
<protein>
    <submittedName>
        <fullName evidence="1">Uncharacterized protein</fullName>
    </submittedName>
</protein>
<dbReference type="EMBL" id="KZ824490">
    <property type="protein sequence ID" value="RAK95539.1"/>
    <property type="molecule type" value="Genomic_DNA"/>
</dbReference>
<sequence length="52" mass="5498">MNPISTFDLPITFDSGGSAAYVDQFRPDTAFVVVGGTYAESTNRAPGDIKIS</sequence>
<reference evidence="1 2" key="1">
    <citation type="submission" date="2018-02" db="EMBL/GenBank/DDBJ databases">
        <title>The genomes of Aspergillus section Nigri reveals drivers in fungal speciation.</title>
        <authorList>
            <consortium name="DOE Joint Genome Institute"/>
            <person name="Vesth T.C."/>
            <person name="Nybo J."/>
            <person name="Theobald S."/>
            <person name="Brandl J."/>
            <person name="Frisvad J.C."/>
            <person name="Nielsen K.F."/>
            <person name="Lyhne E.K."/>
            <person name="Kogle M.E."/>
            <person name="Kuo A."/>
            <person name="Riley R."/>
            <person name="Clum A."/>
            <person name="Nolan M."/>
            <person name="Lipzen A."/>
            <person name="Salamov A."/>
            <person name="Henrissat B."/>
            <person name="Wiebenga A."/>
            <person name="De vries R.P."/>
            <person name="Grigoriev I.V."/>
            <person name="Mortensen U.H."/>
            <person name="Andersen M.R."/>
            <person name="Baker S.E."/>
        </authorList>
    </citation>
    <scope>NUCLEOTIDE SEQUENCE [LARGE SCALE GENOMIC DNA]</scope>
    <source>
        <strain evidence="1 2">CBS 121593</strain>
    </source>
</reference>
<dbReference type="Proteomes" id="UP000249402">
    <property type="component" value="Unassembled WGS sequence"/>
</dbReference>
<keyword evidence="2" id="KW-1185">Reference proteome</keyword>
<dbReference type="GeneID" id="37225422"/>
<dbReference type="VEuPathDB" id="FungiDB:BO80DRAFT_429779"/>
<evidence type="ECO:0000313" key="1">
    <source>
        <dbReference type="EMBL" id="RAK95539.1"/>
    </source>
</evidence>